<evidence type="ECO:0000256" key="1">
    <source>
        <dbReference type="SAM" id="Phobius"/>
    </source>
</evidence>
<feature type="transmembrane region" description="Helical" evidence="1">
    <location>
        <begin position="91"/>
        <end position="109"/>
    </location>
</feature>
<feature type="transmembrane region" description="Helical" evidence="1">
    <location>
        <begin position="121"/>
        <end position="154"/>
    </location>
</feature>
<reference evidence="2 3" key="1">
    <citation type="submission" date="2020-09" db="EMBL/GenBank/DDBJ databases">
        <title>Draft genome of Gelidibacter salicanalis PAMC21136.</title>
        <authorList>
            <person name="Park H."/>
        </authorList>
    </citation>
    <scope>NUCLEOTIDE SEQUENCE [LARGE SCALE GENOMIC DNA]</scope>
    <source>
        <strain evidence="2 3">PAMC21136</strain>
    </source>
</reference>
<dbReference type="RefSeq" id="WP_199599783.1">
    <property type="nucleotide sequence ID" value="NZ_JAEHJZ010000029.1"/>
</dbReference>
<organism evidence="2 3">
    <name type="scientific">Gelidibacter salicanalis</name>
    <dbReference type="NCBI Taxonomy" id="291193"/>
    <lineage>
        <taxon>Bacteria</taxon>
        <taxon>Pseudomonadati</taxon>
        <taxon>Bacteroidota</taxon>
        <taxon>Flavobacteriia</taxon>
        <taxon>Flavobacteriales</taxon>
        <taxon>Flavobacteriaceae</taxon>
        <taxon>Gelidibacter</taxon>
    </lineage>
</organism>
<accession>A0A934NIM5</accession>
<proteinExistence type="predicted"/>
<feature type="transmembrane region" description="Helical" evidence="1">
    <location>
        <begin position="64"/>
        <end position="85"/>
    </location>
</feature>
<dbReference type="EMBL" id="JAEHJZ010000029">
    <property type="protein sequence ID" value="MBJ7881353.1"/>
    <property type="molecule type" value="Genomic_DNA"/>
</dbReference>
<keyword evidence="1" id="KW-0812">Transmembrane</keyword>
<sequence length="186" mass="20251">MKRHKATRFFIIALVLFIQIAFLTMIVKETYAIDTRIAILLIGLIVLTLLFGHKYLDLHHDEYAYEKASIALWVPVGALLCYLLYTYTDVGNVIAAAIIGTAASFLPNINRNSDYLKKLPTAIYCGVFVGMSSPVVAPSVFYVIAAGIIAGVVFLLSKNLFVGIGGKLGTIAFVGVVMVTLINFIS</sequence>
<keyword evidence="3" id="KW-1185">Reference proteome</keyword>
<protein>
    <submittedName>
        <fullName evidence="2">Uncharacterized protein</fullName>
    </submittedName>
</protein>
<dbReference type="AlphaFoldDB" id="A0A934NIM5"/>
<evidence type="ECO:0000313" key="2">
    <source>
        <dbReference type="EMBL" id="MBJ7881353.1"/>
    </source>
</evidence>
<feature type="transmembrane region" description="Helical" evidence="1">
    <location>
        <begin position="160"/>
        <end position="185"/>
    </location>
</feature>
<keyword evidence="1" id="KW-0472">Membrane</keyword>
<feature type="transmembrane region" description="Helical" evidence="1">
    <location>
        <begin position="9"/>
        <end position="27"/>
    </location>
</feature>
<gene>
    <name evidence="2" type="ORF">JEM65_11925</name>
</gene>
<name>A0A934NIM5_9FLAO</name>
<dbReference type="Proteomes" id="UP000662373">
    <property type="component" value="Unassembled WGS sequence"/>
</dbReference>
<evidence type="ECO:0000313" key="3">
    <source>
        <dbReference type="Proteomes" id="UP000662373"/>
    </source>
</evidence>
<comment type="caution">
    <text evidence="2">The sequence shown here is derived from an EMBL/GenBank/DDBJ whole genome shotgun (WGS) entry which is preliminary data.</text>
</comment>
<keyword evidence="1" id="KW-1133">Transmembrane helix</keyword>
<feature type="transmembrane region" description="Helical" evidence="1">
    <location>
        <begin position="33"/>
        <end position="52"/>
    </location>
</feature>